<evidence type="ECO:0000256" key="1">
    <source>
        <dbReference type="ARBA" id="ARBA00004123"/>
    </source>
</evidence>
<dbReference type="PROSITE" id="PS50102">
    <property type="entry name" value="RRM"/>
    <property type="match status" value="4"/>
</dbReference>
<dbReference type="InterPro" id="IPR034808">
    <property type="entry name" value="Nop4p_RRM3"/>
</dbReference>
<evidence type="ECO:0000256" key="6">
    <source>
        <dbReference type="SAM" id="MobiDB-lite"/>
    </source>
</evidence>
<dbReference type="CDD" id="cd12676">
    <property type="entry name" value="RRM3_Nop4p"/>
    <property type="match status" value="1"/>
</dbReference>
<keyword evidence="9" id="KW-1185">Reference proteome</keyword>
<feature type="region of interest" description="Disordered" evidence="6">
    <location>
        <begin position="421"/>
        <end position="441"/>
    </location>
</feature>
<dbReference type="InterPro" id="IPR035979">
    <property type="entry name" value="RBD_domain_sf"/>
</dbReference>
<keyword evidence="2" id="KW-0677">Repeat</keyword>
<protein>
    <recommendedName>
        <fullName evidence="7">RRM domain-containing protein</fullName>
    </recommendedName>
</protein>
<comment type="subcellular location">
    <subcellularLocation>
        <location evidence="1">Nucleus</location>
    </subcellularLocation>
</comment>
<comment type="caution">
    <text evidence="8">The sequence shown here is derived from an EMBL/GenBank/DDBJ whole genome shotgun (WGS) entry which is preliminary data.</text>
</comment>
<dbReference type="PANTHER" id="PTHR48039">
    <property type="entry name" value="RNA-BINDING MOTIF PROTEIN 14B"/>
    <property type="match status" value="1"/>
</dbReference>
<feature type="compositionally biased region" description="Acidic residues" evidence="6">
    <location>
        <begin position="325"/>
        <end position="338"/>
    </location>
</feature>
<keyword evidence="4" id="KW-0539">Nucleus</keyword>
<dbReference type="SMART" id="SM00360">
    <property type="entry name" value="RRM"/>
    <property type="match status" value="4"/>
</dbReference>
<dbReference type="EMBL" id="LAEV01001877">
    <property type="protein sequence ID" value="KKA27123.1"/>
    <property type="molecule type" value="Genomic_DNA"/>
</dbReference>
<sequence>MADAKSSGVKRHRRDDDEFAIEDAPTAVAPSKTPSTKRQRLGDSNSLFVRSLPPNATSETLTEFFSQHYPVKHAIVVVDPSTKESRGYGFVTLADADDTKDAQQKLNNVSWDNRKLRIEVAEPRKRKAGTENEISESKAKRLAEQEEARRPPKLIVRNLPWSIKKSEQLSKLFAGFGKVKFADVPSDKGKLAGFGFVTMRGRKNAEKAMEAINGKEIDGRTIAVDWAVDKETYQKQQQEEAKQRKEEKAKAKEAKKADAKKDDKKDEDEFAGMTEAERDVAMFLKNTELESEKEDESDSDSDSDSEKKDSDEEDVDPEDNNKGLEDEEAEEIEDEEEDKPQKRVTDNSSTVFVRNLPFTATDETLKTFFGSFGAVRYARVVMDRATDRPAGTGFVCFFNVDDCLSCVKGAPQTAAAPAHLSKKARKSILTDESADPDGKYTMDGRILQVTQAVSKDEATRLTAEGSQSRREKDKRRLFLLSEGTLDPRSSLYQALSPAEIKMREASASQRKKLVQNNPTLHISLTRLAVRNIPKGMGSKELKQLAREAVVKFATDVKEGRREPLSKEEKSRGIAESREAEHSRKMRGKGVVKQAKIEFESAEGSKMPEKEGARSRGYGFIEYTSHRWALMGLRYLNGHQVEDRDGRKKRLVVEFAIENAQVVARRANQARNRLPAANGEADGKKGGFGFGGSRFGDKGGKFGDKGGKFGDKGGKFGDKKGGKFGDRKNGKFDRRRSDETPRKQDESKDDLRNKVIARKMVMRKKKKAMRK</sequence>
<feature type="region of interest" description="Disordered" evidence="6">
    <location>
        <begin position="232"/>
        <end position="346"/>
    </location>
</feature>
<dbReference type="OrthoDB" id="267048at2759"/>
<feature type="compositionally biased region" description="Basic and acidic residues" evidence="6">
    <location>
        <begin position="698"/>
        <end position="752"/>
    </location>
</feature>
<feature type="region of interest" description="Disordered" evidence="6">
    <location>
        <begin position="123"/>
        <end position="148"/>
    </location>
</feature>
<evidence type="ECO:0000256" key="3">
    <source>
        <dbReference type="ARBA" id="ARBA00022884"/>
    </source>
</evidence>
<dbReference type="PANTHER" id="PTHR48039:SF5">
    <property type="entry name" value="RNA-BINDING PROTEIN 28"/>
    <property type="match status" value="1"/>
</dbReference>
<feature type="compositionally biased region" description="Basic residues" evidence="6">
    <location>
        <begin position="754"/>
        <end position="770"/>
    </location>
</feature>
<feature type="compositionally biased region" description="Basic and acidic residues" evidence="6">
    <location>
        <begin position="557"/>
        <end position="582"/>
    </location>
</feature>
<name>A0A0F4ZBB9_9PEZI</name>
<dbReference type="AlphaFoldDB" id="A0A0F4ZBB9"/>
<evidence type="ECO:0000313" key="9">
    <source>
        <dbReference type="Proteomes" id="UP000033483"/>
    </source>
</evidence>
<feature type="region of interest" description="Disordered" evidence="6">
    <location>
        <begin position="557"/>
        <end position="590"/>
    </location>
</feature>
<organism evidence="8 9">
    <name type="scientific">Thielaviopsis punctulata</name>
    <dbReference type="NCBI Taxonomy" id="72032"/>
    <lineage>
        <taxon>Eukaryota</taxon>
        <taxon>Fungi</taxon>
        <taxon>Dikarya</taxon>
        <taxon>Ascomycota</taxon>
        <taxon>Pezizomycotina</taxon>
        <taxon>Sordariomycetes</taxon>
        <taxon>Hypocreomycetidae</taxon>
        <taxon>Microascales</taxon>
        <taxon>Ceratocystidaceae</taxon>
        <taxon>Thielaviopsis</taxon>
    </lineage>
</organism>
<evidence type="ECO:0000313" key="8">
    <source>
        <dbReference type="EMBL" id="KKA27123.1"/>
    </source>
</evidence>
<reference evidence="8 9" key="1">
    <citation type="submission" date="2015-03" db="EMBL/GenBank/DDBJ databases">
        <authorList>
            <person name="Radwan O."/>
            <person name="Al-Naeli F.A."/>
            <person name="Rendon G.A."/>
            <person name="Fields C."/>
        </authorList>
    </citation>
    <scope>NUCLEOTIDE SEQUENCE [LARGE SCALE GENOMIC DNA]</scope>
    <source>
        <strain evidence="8">CR-DP1</strain>
    </source>
</reference>
<evidence type="ECO:0000256" key="2">
    <source>
        <dbReference type="ARBA" id="ARBA00022737"/>
    </source>
</evidence>
<gene>
    <name evidence="8" type="ORF">TD95_000366</name>
</gene>
<feature type="region of interest" description="Disordered" evidence="6">
    <location>
        <begin position="698"/>
        <end position="770"/>
    </location>
</feature>
<feature type="compositionally biased region" description="Basic and acidic residues" evidence="6">
    <location>
        <begin position="232"/>
        <end position="264"/>
    </location>
</feature>
<dbReference type="SUPFAM" id="SSF54928">
    <property type="entry name" value="RNA-binding domain, RBD"/>
    <property type="match status" value="3"/>
</dbReference>
<feature type="region of interest" description="Disordered" evidence="6">
    <location>
        <begin position="1"/>
        <end position="52"/>
    </location>
</feature>
<dbReference type="InterPro" id="IPR051945">
    <property type="entry name" value="RRM_MRD1_RNA_proc_ribogen"/>
</dbReference>
<dbReference type="Gene3D" id="3.30.70.330">
    <property type="match status" value="4"/>
</dbReference>
<dbReference type="GO" id="GO:0003729">
    <property type="term" value="F:mRNA binding"/>
    <property type="evidence" value="ECO:0007669"/>
    <property type="project" value="TreeGrafter"/>
</dbReference>
<dbReference type="InterPro" id="IPR000504">
    <property type="entry name" value="RRM_dom"/>
</dbReference>
<evidence type="ECO:0000256" key="4">
    <source>
        <dbReference type="ARBA" id="ARBA00023242"/>
    </source>
</evidence>
<accession>A0A0F4ZBB9</accession>
<feature type="compositionally biased region" description="Acidic residues" evidence="6">
    <location>
        <begin position="289"/>
        <end position="303"/>
    </location>
</feature>
<dbReference type="Pfam" id="PF00076">
    <property type="entry name" value="RRM_1"/>
    <property type="match status" value="3"/>
</dbReference>
<dbReference type="FunFam" id="3.30.70.330:FF:000406">
    <property type="entry name" value="Related to Nucleolar protein NOP4"/>
    <property type="match status" value="1"/>
</dbReference>
<feature type="compositionally biased region" description="Basic and acidic residues" evidence="6">
    <location>
        <begin position="135"/>
        <end position="148"/>
    </location>
</feature>
<feature type="domain" description="RRM" evidence="7">
    <location>
        <begin position="349"/>
        <end position="454"/>
    </location>
</feature>
<feature type="compositionally biased region" description="Polar residues" evidence="6">
    <location>
        <begin position="32"/>
        <end position="52"/>
    </location>
</feature>
<evidence type="ECO:0000256" key="5">
    <source>
        <dbReference type="PROSITE-ProRule" id="PRU00176"/>
    </source>
</evidence>
<dbReference type="Proteomes" id="UP000033483">
    <property type="component" value="Unassembled WGS sequence"/>
</dbReference>
<dbReference type="GO" id="GO:0005730">
    <property type="term" value="C:nucleolus"/>
    <property type="evidence" value="ECO:0007669"/>
    <property type="project" value="TreeGrafter"/>
</dbReference>
<feature type="domain" description="RRM" evidence="7">
    <location>
        <begin position="45"/>
        <end position="123"/>
    </location>
</feature>
<evidence type="ECO:0000259" key="7">
    <source>
        <dbReference type="PROSITE" id="PS50102"/>
    </source>
</evidence>
<keyword evidence="3 5" id="KW-0694">RNA-binding</keyword>
<dbReference type="InterPro" id="IPR012677">
    <property type="entry name" value="Nucleotide-bd_a/b_plait_sf"/>
</dbReference>
<proteinExistence type="predicted"/>
<feature type="domain" description="RRM" evidence="7">
    <location>
        <begin position="525"/>
        <end position="657"/>
    </location>
</feature>
<feature type="domain" description="RRM" evidence="7">
    <location>
        <begin position="152"/>
        <end position="229"/>
    </location>
</feature>